<feature type="transmembrane region" description="Helical" evidence="10">
    <location>
        <begin position="220"/>
        <end position="238"/>
    </location>
</feature>
<keyword evidence="5 10" id="KW-0812">Transmembrane</keyword>
<keyword evidence="4" id="KW-0808">Transferase</keyword>
<dbReference type="InterPro" id="IPR000537">
    <property type="entry name" value="UbiA_prenyltransferase"/>
</dbReference>
<dbReference type="GO" id="GO:0008495">
    <property type="term" value="F:protoheme IX farnesyltransferase activity"/>
    <property type="evidence" value="ECO:0007669"/>
    <property type="project" value="InterPro"/>
</dbReference>
<dbReference type="EMBL" id="CAMPGE010014652">
    <property type="protein sequence ID" value="CAI2373309.1"/>
    <property type="molecule type" value="Genomic_DNA"/>
</dbReference>
<feature type="transmembrane region" description="Helical" evidence="10">
    <location>
        <begin position="192"/>
        <end position="214"/>
    </location>
</feature>
<reference evidence="11" key="1">
    <citation type="submission" date="2023-07" db="EMBL/GenBank/DDBJ databases">
        <authorList>
            <consortium name="AG Swart"/>
            <person name="Singh M."/>
            <person name="Singh A."/>
            <person name="Seah K."/>
            <person name="Emmerich C."/>
        </authorList>
    </citation>
    <scope>NUCLEOTIDE SEQUENCE</scope>
    <source>
        <strain evidence="11">DP1</strain>
    </source>
</reference>
<keyword evidence="7" id="KW-0350">Heme biosynthesis</keyword>
<evidence type="ECO:0000256" key="6">
    <source>
        <dbReference type="ARBA" id="ARBA00022989"/>
    </source>
</evidence>
<dbReference type="GO" id="GO:0006784">
    <property type="term" value="P:heme A biosynthetic process"/>
    <property type="evidence" value="ECO:0007669"/>
    <property type="project" value="TreeGrafter"/>
</dbReference>
<dbReference type="InterPro" id="IPR006369">
    <property type="entry name" value="Protohaem_IX_farnesylTrfase"/>
</dbReference>
<dbReference type="InterPro" id="IPR030470">
    <property type="entry name" value="UbiA_prenylTrfase_CS"/>
</dbReference>
<accession>A0AAD2CWC4</accession>
<dbReference type="AlphaFoldDB" id="A0AAD2CWC4"/>
<evidence type="ECO:0000256" key="10">
    <source>
        <dbReference type="SAM" id="Phobius"/>
    </source>
</evidence>
<feature type="transmembrane region" description="Helical" evidence="10">
    <location>
        <begin position="271"/>
        <end position="291"/>
    </location>
</feature>
<feature type="transmembrane region" description="Helical" evidence="10">
    <location>
        <begin position="164"/>
        <end position="180"/>
    </location>
</feature>
<dbReference type="InterPro" id="IPR044878">
    <property type="entry name" value="UbiA_sf"/>
</dbReference>
<evidence type="ECO:0000256" key="4">
    <source>
        <dbReference type="ARBA" id="ARBA00022679"/>
    </source>
</evidence>
<keyword evidence="6 10" id="KW-1133">Transmembrane helix</keyword>
<dbReference type="GO" id="GO:0016020">
    <property type="term" value="C:membrane"/>
    <property type="evidence" value="ECO:0007669"/>
    <property type="project" value="UniProtKB-SubCell"/>
</dbReference>
<dbReference type="PANTHER" id="PTHR43448">
    <property type="entry name" value="PROTOHEME IX FARNESYLTRANSFERASE, MITOCHONDRIAL"/>
    <property type="match status" value="1"/>
</dbReference>
<evidence type="ECO:0000256" key="2">
    <source>
        <dbReference type="ARBA" id="ARBA00005985"/>
    </source>
</evidence>
<evidence type="ECO:0000256" key="1">
    <source>
        <dbReference type="ARBA" id="ARBA00004141"/>
    </source>
</evidence>
<feature type="transmembrane region" description="Helical" evidence="10">
    <location>
        <begin position="325"/>
        <end position="344"/>
    </location>
</feature>
<evidence type="ECO:0000256" key="8">
    <source>
        <dbReference type="ARBA" id="ARBA00023136"/>
    </source>
</evidence>
<dbReference type="PANTHER" id="PTHR43448:SF2">
    <property type="entry name" value="PROTOHEME IX FARNESYLTRANSFERASE, MITOCHONDRIAL"/>
    <property type="match status" value="1"/>
</dbReference>
<name>A0AAD2CWC4_EUPCR</name>
<evidence type="ECO:0000256" key="5">
    <source>
        <dbReference type="ARBA" id="ARBA00022692"/>
    </source>
</evidence>
<dbReference type="CDD" id="cd13957">
    <property type="entry name" value="PT_UbiA_Cox10"/>
    <property type="match status" value="1"/>
</dbReference>
<dbReference type="Pfam" id="PF01040">
    <property type="entry name" value="UbiA"/>
    <property type="match status" value="1"/>
</dbReference>
<comment type="caution">
    <text evidence="11">The sequence shown here is derived from an EMBL/GenBank/DDBJ whole genome shotgun (WGS) entry which is preliminary data.</text>
</comment>
<keyword evidence="8 10" id="KW-0472">Membrane</keyword>
<gene>
    <name evidence="11" type="ORF">ECRASSUSDP1_LOCUS14650</name>
</gene>
<sequence>MLYGRARSGPLSNFRLIIARRPQSVIKPKMETSKAIDIDNTETKDNTLKHMNEMKKGFTMKSFLDLTKFRLSQYNTLASYAMYLYYVPSFMAYDSLVFLTATQLITMSSQAYNQTVEGDYDSKMRRTQNRPVAKGLISKQTGGLISATLALSSMAVYMQLANPSSLLVANSIWIGYCLIYTPMKRYSVHNTIVGAVIGALPPFIGTCAAVGSLFTPETMLLAAYIFSWQYPHFYGILYENRYDYKKAGYEMISNSDIDGVKATRHIKFSAILALTTPLGMAYTGLMSAYFLPAYYVLYAQNLKAVKEFSENCNEQNAKKMKMKSYTPFFVLLAGIYSTIIYNKVRNKSKKAELSS</sequence>
<evidence type="ECO:0000256" key="7">
    <source>
        <dbReference type="ARBA" id="ARBA00023133"/>
    </source>
</evidence>
<evidence type="ECO:0000313" key="12">
    <source>
        <dbReference type="Proteomes" id="UP001295684"/>
    </source>
</evidence>
<evidence type="ECO:0000313" key="11">
    <source>
        <dbReference type="EMBL" id="CAI2373309.1"/>
    </source>
</evidence>
<dbReference type="Gene3D" id="1.10.357.140">
    <property type="entry name" value="UbiA prenyltransferase"/>
    <property type="match status" value="1"/>
</dbReference>
<keyword evidence="12" id="KW-1185">Reference proteome</keyword>
<dbReference type="PROSITE" id="PS00943">
    <property type="entry name" value="UBIA"/>
    <property type="match status" value="1"/>
</dbReference>
<comment type="similarity">
    <text evidence="2">Belongs to the UbiA prenyltransferase family.</text>
</comment>
<proteinExistence type="inferred from homology"/>
<evidence type="ECO:0000256" key="9">
    <source>
        <dbReference type="ARBA" id="ARBA00030253"/>
    </source>
</evidence>
<evidence type="ECO:0000256" key="3">
    <source>
        <dbReference type="ARBA" id="ARBA00016335"/>
    </source>
</evidence>
<protein>
    <recommendedName>
        <fullName evidence="3">Protoheme IX farnesyltransferase, mitochondrial</fullName>
    </recommendedName>
    <alternativeName>
        <fullName evidence="9">Heme O synthase</fullName>
    </alternativeName>
</protein>
<dbReference type="Proteomes" id="UP001295684">
    <property type="component" value="Unassembled WGS sequence"/>
</dbReference>
<dbReference type="GO" id="GO:0005739">
    <property type="term" value="C:mitochondrion"/>
    <property type="evidence" value="ECO:0007669"/>
    <property type="project" value="TreeGrafter"/>
</dbReference>
<comment type="subcellular location">
    <subcellularLocation>
        <location evidence="1">Membrane</location>
        <topology evidence="1">Multi-pass membrane protein</topology>
    </subcellularLocation>
</comment>
<organism evidence="11 12">
    <name type="scientific">Euplotes crassus</name>
    <dbReference type="NCBI Taxonomy" id="5936"/>
    <lineage>
        <taxon>Eukaryota</taxon>
        <taxon>Sar</taxon>
        <taxon>Alveolata</taxon>
        <taxon>Ciliophora</taxon>
        <taxon>Intramacronucleata</taxon>
        <taxon>Spirotrichea</taxon>
        <taxon>Hypotrichia</taxon>
        <taxon>Euplotida</taxon>
        <taxon>Euplotidae</taxon>
        <taxon>Moneuplotes</taxon>
    </lineage>
</organism>